<dbReference type="EMBL" id="JAWDGP010007332">
    <property type="protein sequence ID" value="KAK3725023.1"/>
    <property type="molecule type" value="Genomic_DNA"/>
</dbReference>
<dbReference type="Gene3D" id="3.40.50.1110">
    <property type="entry name" value="SGNH hydrolase"/>
    <property type="match status" value="1"/>
</dbReference>
<comment type="caution">
    <text evidence="1">The sequence shown here is derived from an EMBL/GenBank/DDBJ whole genome shotgun (WGS) entry which is preliminary data.</text>
</comment>
<dbReference type="CDD" id="cd01824">
    <property type="entry name" value="Phospholipase_B_like"/>
    <property type="match status" value="1"/>
</dbReference>
<dbReference type="InterPro" id="IPR035547">
    <property type="entry name" value="Phospholipase_B"/>
</dbReference>
<dbReference type="Pfam" id="PF00657">
    <property type="entry name" value="Lipase_GDSL"/>
    <property type="match status" value="1"/>
</dbReference>
<sequence>MFCPLQKLGAFPCPALSPSDSVPTSVHELRPSDIKIVAAIGDSYTTGRASGGLCPFNMLFNYRGNAWSIGGDNDYDYHTSMPNILREYNGDLYGFSKGVGDCERNFNQAELGARTDSFAEQASGLVTKLQADSNVDFDDDWKLITIFLGGNDLCEYCEYNITPAVYTSNLRVGLDILFNNIPRAFVNLVQVMNVGLTQTLRKGFISTFVLSSACPCGTFPESEEANELLAEYTEAYQQAVLDLADSGDYDSDNFTVVAQTFYRNITLPYKV</sequence>
<keyword evidence="2" id="KW-1185">Reference proteome</keyword>
<dbReference type="PANTHER" id="PTHR21325:SF31">
    <property type="entry name" value="GH22081P-RELATED"/>
    <property type="match status" value="1"/>
</dbReference>
<reference evidence="1" key="1">
    <citation type="journal article" date="2023" name="G3 (Bethesda)">
        <title>A reference genome for the long-term kleptoplast-retaining sea slug Elysia crispata morphotype clarki.</title>
        <authorList>
            <person name="Eastman K.E."/>
            <person name="Pendleton A.L."/>
            <person name="Shaikh M.A."/>
            <person name="Suttiyut T."/>
            <person name="Ogas R."/>
            <person name="Tomko P."/>
            <person name="Gavelis G."/>
            <person name="Widhalm J.R."/>
            <person name="Wisecaver J.H."/>
        </authorList>
    </citation>
    <scope>NUCLEOTIDE SEQUENCE</scope>
    <source>
        <strain evidence="1">ECLA1</strain>
    </source>
</reference>
<dbReference type="InterPro" id="IPR001087">
    <property type="entry name" value="GDSL"/>
</dbReference>
<proteinExistence type="predicted"/>
<dbReference type="GO" id="GO:0006644">
    <property type="term" value="P:phospholipid metabolic process"/>
    <property type="evidence" value="ECO:0007669"/>
    <property type="project" value="TreeGrafter"/>
</dbReference>
<dbReference type="InterPro" id="IPR036514">
    <property type="entry name" value="SGNH_hydro_sf"/>
</dbReference>
<name>A0AAE1CPN8_9GAST</name>
<dbReference type="GO" id="GO:0004620">
    <property type="term" value="F:phospholipase activity"/>
    <property type="evidence" value="ECO:0007669"/>
    <property type="project" value="InterPro"/>
</dbReference>
<evidence type="ECO:0000313" key="1">
    <source>
        <dbReference type="EMBL" id="KAK3725023.1"/>
    </source>
</evidence>
<gene>
    <name evidence="1" type="ORF">RRG08_017541</name>
</gene>
<accession>A0AAE1CPN8</accession>
<dbReference type="InterPro" id="IPR038885">
    <property type="entry name" value="PLB1"/>
</dbReference>
<protein>
    <submittedName>
        <fullName evidence="1">Uncharacterized protein</fullName>
    </submittedName>
</protein>
<dbReference type="AlphaFoldDB" id="A0AAE1CPN8"/>
<evidence type="ECO:0000313" key="2">
    <source>
        <dbReference type="Proteomes" id="UP001283361"/>
    </source>
</evidence>
<organism evidence="1 2">
    <name type="scientific">Elysia crispata</name>
    <name type="common">lettuce slug</name>
    <dbReference type="NCBI Taxonomy" id="231223"/>
    <lineage>
        <taxon>Eukaryota</taxon>
        <taxon>Metazoa</taxon>
        <taxon>Spiralia</taxon>
        <taxon>Lophotrochozoa</taxon>
        <taxon>Mollusca</taxon>
        <taxon>Gastropoda</taxon>
        <taxon>Heterobranchia</taxon>
        <taxon>Euthyneura</taxon>
        <taxon>Panpulmonata</taxon>
        <taxon>Sacoglossa</taxon>
        <taxon>Placobranchoidea</taxon>
        <taxon>Plakobranchidae</taxon>
        <taxon>Elysia</taxon>
    </lineage>
</organism>
<dbReference type="PANTHER" id="PTHR21325">
    <property type="entry name" value="PHOSPHOLIPASE B, PLB1"/>
    <property type="match status" value="1"/>
</dbReference>
<dbReference type="SUPFAM" id="SSF52266">
    <property type="entry name" value="SGNH hydrolase"/>
    <property type="match status" value="1"/>
</dbReference>
<dbReference type="Proteomes" id="UP001283361">
    <property type="component" value="Unassembled WGS sequence"/>
</dbReference>